<dbReference type="InterPro" id="IPR050832">
    <property type="entry name" value="Bact_Acetyltransf"/>
</dbReference>
<dbReference type="EMBL" id="JYON01000008">
    <property type="protein sequence ID" value="KJH71889.1"/>
    <property type="molecule type" value="Genomic_DNA"/>
</dbReference>
<dbReference type="InterPro" id="IPR016181">
    <property type="entry name" value="Acyl_CoA_acyltransferase"/>
</dbReference>
<evidence type="ECO:0000256" key="2">
    <source>
        <dbReference type="ARBA" id="ARBA00023315"/>
    </source>
</evidence>
<dbReference type="Gene3D" id="3.40.630.30">
    <property type="match status" value="1"/>
</dbReference>
<keyword evidence="1" id="KW-0808">Transferase</keyword>
<proteinExistence type="predicted"/>
<comment type="caution">
    <text evidence="4">The sequence shown here is derived from an EMBL/GenBank/DDBJ whole genome shotgun (WGS) entry which is preliminary data.</text>
</comment>
<dbReference type="CDD" id="cd04301">
    <property type="entry name" value="NAT_SF"/>
    <property type="match status" value="1"/>
</dbReference>
<dbReference type="STRING" id="1618023.UH38_09130"/>
<dbReference type="PANTHER" id="PTHR43877:SF2">
    <property type="entry name" value="AMINOALKYLPHOSPHONATE N-ACETYLTRANSFERASE-RELATED"/>
    <property type="match status" value="1"/>
</dbReference>
<dbReference type="Pfam" id="PF00583">
    <property type="entry name" value="Acetyltransf_1"/>
    <property type="match status" value="1"/>
</dbReference>
<evidence type="ECO:0000256" key="1">
    <source>
        <dbReference type="ARBA" id="ARBA00022679"/>
    </source>
</evidence>
<evidence type="ECO:0000313" key="5">
    <source>
        <dbReference type="Proteomes" id="UP000032452"/>
    </source>
</evidence>
<keyword evidence="5" id="KW-1185">Reference proteome</keyword>
<dbReference type="InterPro" id="IPR000182">
    <property type="entry name" value="GNAT_dom"/>
</dbReference>
<dbReference type="PROSITE" id="PS51186">
    <property type="entry name" value="GNAT"/>
    <property type="match status" value="1"/>
</dbReference>
<dbReference type="RefSeq" id="WP_045054356.1">
    <property type="nucleotide sequence ID" value="NZ_CAWMDP010000041.1"/>
</dbReference>
<sequence>MDIHIRSMRQEDVEICGLICYQAFKNSAECHNFRPDQPSLEFSIQLAQSCFANPQIFSIVAESDGKIIGSNYLSEYDIVRAVGPLAIDPNVQSEGAGRELMKAVIKRAIHSKSIRLVQNAFNLASLSLYASLGFNVKEPLVMLEGNVRGDIPSNIEIRPLQNKDFAQCAELCRRVYGIERTGELKNTPPFLTSFVAVNDDRISAYTSAPHFWALNHAVAESQKDMQALLAGVGNMSGDRPISFLLPTRQSDLFRWCLAQGMRAIKPATLMAMGEYQEPQGCYLPSVLY</sequence>
<accession>A0A0D8ZTU7</accession>
<feature type="domain" description="N-acetyltransferase" evidence="3">
    <location>
        <begin position="3"/>
        <end position="158"/>
    </location>
</feature>
<dbReference type="SUPFAM" id="SSF55729">
    <property type="entry name" value="Acyl-CoA N-acyltransferases (Nat)"/>
    <property type="match status" value="1"/>
</dbReference>
<name>A0A0D8ZTU7_9CYAN</name>
<dbReference type="AlphaFoldDB" id="A0A0D8ZTU7"/>
<evidence type="ECO:0000313" key="4">
    <source>
        <dbReference type="EMBL" id="KJH71889.1"/>
    </source>
</evidence>
<evidence type="ECO:0000259" key="3">
    <source>
        <dbReference type="PROSITE" id="PS51186"/>
    </source>
</evidence>
<organism evidence="4 5">
    <name type="scientific">Aliterella atlantica CENA595</name>
    <dbReference type="NCBI Taxonomy" id="1618023"/>
    <lineage>
        <taxon>Bacteria</taxon>
        <taxon>Bacillati</taxon>
        <taxon>Cyanobacteriota</taxon>
        <taxon>Cyanophyceae</taxon>
        <taxon>Chroococcidiopsidales</taxon>
        <taxon>Aliterellaceae</taxon>
        <taxon>Aliterella</taxon>
    </lineage>
</organism>
<reference evidence="4 5" key="1">
    <citation type="submission" date="2015-02" db="EMBL/GenBank/DDBJ databases">
        <title>Draft genome of a novel marine cyanobacterium (Chroococcales) isolated from South Atlantic Ocean.</title>
        <authorList>
            <person name="Rigonato J."/>
            <person name="Alvarenga D.O."/>
            <person name="Branco L.H."/>
            <person name="Varani A.M."/>
            <person name="Brandini F.P."/>
            <person name="Fiore M.F."/>
        </authorList>
    </citation>
    <scope>NUCLEOTIDE SEQUENCE [LARGE SCALE GENOMIC DNA]</scope>
    <source>
        <strain evidence="4 5">CENA595</strain>
    </source>
</reference>
<dbReference type="GO" id="GO:0016747">
    <property type="term" value="F:acyltransferase activity, transferring groups other than amino-acyl groups"/>
    <property type="evidence" value="ECO:0007669"/>
    <property type="project" value="InterPro"/>
</dbReference>
<dbReference type="OrthoDB" id="510731at2"/>
<protein>
    <recommendedName>
        <fullName evidence="3">N-acetyltransferase domain-containing protein</fullName>
    </recommendedName>
</protein>
<gene>
    <name evidence="4" type="ORF">UH38_09130</name>
</gene>
<dbReference type="PANTHER" id="PTHR43877">
    <property type="entry name" value="AMINOALKYLPHOSPHONATE N-ACETYLTRANSFERASE-RELATED-RELATED"/>
    <property type="match status" value="1"/>
</dbReference>
<dbReference type="Proteomes" id="UP000032452">
    <property type="component" value="Unassembled WGS sequence"/>
</dbReference>
<keyword evidence="2" id="KW-0012">Acyltransferase</keyword>